<dbReference type="Proteomes" id="UP000053105">
    <property type="component" value="Unassembled WGS sequence"/>
</dbReference>
<proteinExistence type="predicted"/>
<keyword evidence="4" id="KW-1185">Reference proteome</keyword>
<dbReference type="EMBL" id="KQ435855">
    <property type="protein sequence ID" value="KOX70616.1"/>
    <property type="molecule type" value="Genomic_DNA"/>
</dbReference>
<evidence type="ECO:0000256" key="2">
    <source>
        <dbReference type="SAM" id="Phobius"/>
    </source>
</evidence>
<accession>A0A0M8ZV37</accession>
<feature type="compositionally biased region" description="Basic and acidic residues" evidence="1">
    <location>
        <begin position="177"/>
        <end position="194"/>
    </location>
</feature>
<keyword evidence="2" id="KW-0812">Transmembrane</keyword>
<organism evidence="3 4">
    <name type="scientific">Melipona quadrifasciata</name>
    <dbReference type="NCBI Taxonomy" id="166423"/>
    <lineage>
        <taxon>Eukaryota</taxon>
        <taxon>Metazoa</taxon>
        <taxon>Ecdysozoa</taxon>
        <taxon>Arthropoda</taxon>
        <taxon>Hexapoda</taxon>
        <taxon>Insecta</taxon>
        <taxon>Pterygota</taxon>
        <taxon>Neoptera</taxon>
        <taxon>Endopterygota</taxon>
        <taxon>Hymenoptera</taxon>
        <taxon>Apocrita</taxon>
        <taxon>Aculeata</taxon>
        <taxon>Apoidea</taxon>
        <taxon>Anthophila</taxon>
        <taxon>Apidae</taxon>
        <taxon>Melipona</taxon>
    </lineage>
</organism>
<dbReference type="AlphaFoldDB" id="A0A0M8ZV37"/>
<name>A0A0M8ZV37_9HYME</name>
<dbReference type="OrthoDB" id="7692812at2759"/>
<gene>
    <name evidence="3" type="ORF">WN51_03674</name>
</gene>
<evidence type="ECO:0000313" key="4">
    <source>
        <dbReference type="Proteomes" id="UP000053105"/>
    </source>
</evidence>
<evidence type="ECO:0000313" key="3">
    <source>
        <dbReference type="EMBL" id="KOX70616.1"/>
    </source>
</evidence>
<keyword evidence="2" id="KW-1133">Transmembrane helix</keyword>
<sequence>MDNALTQIKLIVQTTTAIYQECAIISQTPRSLKSIYKHIQTRMEYLQINESTDYNTVINVSSTWKFGQNFNKRQVTLKSDRRSQSHRPNQAVFNLMMDDYLPENLMRRLLWRSISSESRSPINNSESITIKTVVIPVDHRKLKRCPKFEYEDRLKSVFQSDYDGNCTYTRVCTTNDSKQKNNGEDKNEPVNRQDNETFNEILKEIVSENLTKKVEESGKDRRTKSVLVAGHILVTMLLISAIAALVEVLRIRFAKDKVLQRKPH</sequence>
<keyword evidence="2" id="KW-0472">Membrane</keyword>
<reference evidence="3 4" key="1">
    <citation type="submission" date="2015-07" db="EMBL/GenBank/DDBJ databases">
        <title>The genome of Melipona quadrifasciata.</title>
        <authorList>
            <person name="Pan H."/>
            <person name="Kapheim K."/>
        </authorList>
    </citation>
    <scope>NUCLEOTIDE SEQUENCE [LARGE SCALE GENOMIC DNA]</scope>
    <source>
        <strain evidence="3">0111107301</strain>
        <tissue evidence="3">Whole body</tissue>
    </source>
</reference>
<feature type="transmembrane region" description="Helical" evidence="2">
    <location>
        <begin position="226"/>
        <end position="249"/>
    </location>
</feature>
<protein>
    <submittedName>
        <fullName evidence="3">Uncharacterized protein</fullName>
    </submittedName>
</protein>
<feature type="region of interest" description="Disordered" evidence="1">
    <location>
        <begin position="174"/>
        <end position="194"/>
    </location>
</feature>
<evidence type="ECO:0000256" key="1">
    <source>
        <dbReference type="SAM" id="MobiDB-lite"/>
    </source>
</evidence>